<feature type="compositionally biased region" description="Basic and acidic residues" evidence="1">
    <location>
        <begin position="31"/>
        <end position="44"/>
    </location>
</feature>
<sequence>MPGRCAGCASVGKPTEEQALGTIPYFGRASAADREASGARDQTGRIHVQGQQGETQWRTEEWIGQTDVCKSRPNISDDGIPCGLGLYTKIINRAYACSLFS</sequence>
<organism evidence="2 3">
    <name type="scientific">Melipona bicolor</name>
    <dbReference type="NCBI Taxonomy" id="60889"/>
    <lineage>
        <taxon>Eukaryota</taxon>
        <taxon>Metazoa</taxon>
        <taxon>Ecdysozoa</taxon>
        <taxon>Arthropoda</taxon>
        <taxon>Hexapoda</taxon>
        <taxon>Insecta</taxon>
        <taxon>Pterygota</taxon>
        <taxon>Neoptera</taxon>
        <taxon>Endopterygota</taxon>
        <taxon>Hymenoptera</taxon>
        <taxon>Apocrita</taxon>
        <taxon>Aculeata</taxon>
        <taxon>Apoidea</taxon>
        <taxon>Anthophila</taxon>
        <taxon>Apidae</taxon>
        <taxon>Melipona</taxon>
    </lineage>
</organism>
<evidence type="ECO:0000256" key="1">
    <source>
        <dbReference type="SAM" id="MobiDB-lite"/>
    </source>
</evidence>
<dbReference type="EMBL" id="JAHYIQ010000001">
    <property type="protein sequence ID" value="KAK1137147.1"/>
    <property type="molecule type" value="Genomic_DNA"/>
</dbReference>
<dbReference type="AlphaFoldDB" id="A0AA40KYD1"/>
<dbReference type="Proteomes" id="UP001177670">
    <property type="component" value="Unassembled WGS sequence"/>
</dbReference>
<feature type="region of interest" description="Disordered" evidence="1">
    <location>
        <begin position="31"/>
        <end position="57"/>
    </location>
</feature>
<accession>A0AA40KYD1</accession>
<gene>
    <name evidence="2" type="ORF">K0M31_001672</name>
</gene>
<evidence type="ECO:0000313" key="3">
    <source>
        <dbReference type="Proteomes" id="UP001177670"/>
    </source>
</evidence>
<protein>
    <submittedName>
        <fullName evidence="2">Uncharacterized protein</fullName>
    </submittedName>
</protein>
<name>A0AA40KYD1_9HYME</name>
<comment type="caution">
    <text evidence="2">The sequence shown here is derived from an EMBL/GenBank/DDBJ whole genome shotgun (WGS) entry which is preliminary data.</text>
</comment>
<reference evidence="2" key="1">
    <citation type="submission" date="2021-10" db="EMBL/GenBank/DDBJ databases">
        <title>Melipona bicolor Genome sequencing and assembly.</title>
        <authorList>
            <person name="Araujo N.S."/>
            <person name="Arias M.C."/>
        </authorList>
    </citation>
    <scope>NUCLEOTIDE SEQUENCE</scope>
    <source>
        <strain evidence="2">USP_2M_L1-L4_2017</strain>
        <tissue evidence="2">Whole body</tissue>
    </source>
</reference>
<keyword evidence="3" id="KW-1185">Reference proteome</keyword>
<proteinExistence type="predicted"/>
<evidence type="ECO:0000313" key="2">
    <source>
        <dbReference type="EMBL" id="KAK1137147.1"/>
    </source>
</evidence>